<protein>
    <submittedName>
        <fullName evidence="4">Helix-turn-helix protein</fullName>
    </submittedName>
</protein>
<dbReference type="InterPro" id="IPR001387">
    <property type="entry name" value="Cro/C1-type_HTH"/>
</dbReference>
<dbReference type="SUPFAM" id="SSF47413">
    <property type="entry name" value="lambda repressor-like DNA-binding domains"/>
    <property type="match status" value="1"/>
</dbReference>
<name>A0A316GGI2_9GAMM</name>
<keyword evidence="5" id="KW-1185">Reference proteome</keyword>
<reference evidence="4 5" key="1">
    <citation type="submission" date="2018-05" db="EMBL/GenBank/DDBJ databases">
        <title>Genomic Encyclopedia of Type Strains, Phase IV (KMG-IV): sequencing the most valuable type-strain genomes for metagenomic binning, comparative biology and taxonomic classification.</title>
        <authorList>
            <person name="Goeker M."/>
        </authorList>
    </citation>
    <scope>NUCLEOTIDE SEQUENCE [LARGE SCALE GENOMIC DNA]</scope>
    <source>
        <strain evidence="4 5">DSM 25350</strain>
    </source>
</reference>
<dbReference type="GO" id="GO:0005829">
    <property type="term" value="C:cytosol"/>
    <property type="evidence" value="ECO:0007669"/>
    <property type="project" value="TreeGrafter"/>
</dbReference>
<dbReference type="PANTHER" id="PTHR46797:SF1">
    <property type="entry name" value="METHYLPHOSPHONATE SYNTHASE"/>
    <property type="match status" value="1"/>
</dbReference>
<organism evidence="4 5">
    <name type="scientific">Pleionea mediterranea</name>
    <dbReference type="NCBI Taxonomy" id="523701"/>
    <lineage>
        <taxon>Bacteria</taxon>
        <taxon>Pseudomonadati</taxon>
        <taxon>Pseudomonadota</taxon>
        <taxon>Gammaproteobacteria</taxon>
        <taxon>Oceanospirillales</taxon>
        <taxon>Pleioneaceae</taxon>
        <taxon>Pleionea</taxon>
    </lineage>
</organism>
<sequence>MKIGEKIKQLRQSHNMTQPALSEALGIEQSYLSKIENNKAIPSSDIFDQILLLFNVTSEQVLKDLNARHIKQDLMQIMALQQAIGAQQTMLLANRQRFLILAGACFTFGIALMAIGFLNAFTTTYYTYQSMGIVLPGESKEVFKNWSKGVREVSKSLDKRTEMYNRRNEVLETHNDYRGDLYFVEVEGGSRTFRLEKQKTVYFNNWNNAAKVMGIVLFSLCFFLLYVERRAAKIS</sequence>
<dbReference type="PROSITE" id="PS50943">
    <property type="entry name" value="HTH_CROC1"/>
    <property type="match status" value="1"/>
</dbReference>
<dbReference type="GO" id="GO:0003700">
    <property type="term" value="F:DNA-binding transcription factor activity"/>
    <property type="evidence" value="ECO:0007669"/>
    <property type="project" value="TreeGrafter"/>
</dbReference>
<feature type="transmembrane region" description="Helical" evidence="2">
    <location>
        <begin position="98"/>
        <end position="121"/>
    </location>
</feature>
<evidence type="ECO:0000313" key="5">
    <source>
        <dbReference type="Proteomes" id="UP000245790"/>
    </source>
</evidence>
<dbReference type="GO" id="GO:0003677">
    <property type="term" value="F:DNA binding"/>
    <property type="evidence" value="ECO:0007669"/>
    <property type="project" value="UniProtKB-KW"/>
</dbReference>
<gene>
    <name evidence="4" type="ORF">C8D97_102227</name>
</gene>
<comment type="caution">
    <text evidence="4">The sequence shown here is derived from an EMBL/GenBank/DDBJ whole genome shotgun (WGS) entry which is preliminary data.</text>
</comment>
<dbReference type="Gene3D" id="1.10.260.40">
    <property type="entry name" value="lambda repressor-like DNA-binding domains"/>
    <property type="match status" value="1"/>
</dbReference>
<dbReference type="Proteomes" id="UP000245790">
    <property type="component" value="Unassembled WGS sequence"/>
</dbReference>
<dbReference type="SMART" id="SM00530">
    <property type="entry name" value="HTH_XRE"/>
    <property type="match status" value="1"/>
</dbReference>
<evidence type="ECO:0000259" key="3">
    <source>
        <dbReference type="PROSITE" id="PS50943"/>
    </source>
</evidence>
<evidence type="ECO:0000256" key="2">
    <source>
        <dbReference type="SAM" id="Phobius"/>
    </source>
</evidence>
<dbReference type="AlphaFoldDB" id="A0A316GGI2"/>
<accession>A0A316GGI2</accession>
<keyword evidence="2" id="KW-0812">Transmembrane</keyword>
<proteinExistence type="predicted"/>
<dbReference type="RefSeq" id="WP_109761895.1">
    <property type="nucleotide sequence ID" value="NZ_QGGU01000002.1"/>
</dbReference>
<dbReference type="EMBL" id="QGGU01000002">
    <property type="protein sequence ID" value="PWK53837.1"/>
    <property type="molecule type" value="Genomic_DNA"/>
</dbReference>
<dbReference type="PANTHER" id="PTHR46797">
    <property type="entry name" value="HTH-TYPE TRANSCRIPTIONAL REGULATOR"/>
    <property type="match status" value="1"/>
</dbReference>
<evidence type="ECO:0000313" key="4">
    <source>
        <dbReference type="EMBL" id="PWK53837.1"/>
    </source>
</evidence>
<evidence type="ECO:0000256" key="1">
    <source>
        <dbReference type="ARBA" id="ARBA00023125"/>
    </source>
</evidence>
<dbReference type="InterPro" id="IPR010982">
    <property type="entry name" value="Lambda_DNA-bd_dom_sf"/>
</dbReference>
<keyword evidence="2" id="KW-1133">Transmembrane helix</keyword>
<dbReference type="Pfam" id="PF12844">
    <property type="entry name" value="HTH_19"/>
    <property type="match status" value="1"/>
</dbReference>
<feature type="domain" description="HTH cro/C1-type" evidence="3">
    <location>
        <begin position="7"/>
        <end position="61"/>
    </location>
</feature>
<dbReference type="InterPro" id="IPR050807">
    <property type="entry name" value="TransReg_Diox_bact_type"/>
</dbReference>
<dbReference type="OrthoDB" id="6193561at2"/>
<feature type="transmembrane region" description="Helical" evidence="2">
    <location>
        <begin position="209"/>
        <end position="227"/>
    </location>
</feature>
<keyword evidence="1" id="KW-0238">DNA-binding</keyword>
<keyword evidence="2" id="KW-0472">Membrane</keyword>
<dbReference type="CDD" id="cd00093">
    <property type="entry name" value="HTH_XRE"/>
    <property type="match status" value="1"/>
</dbReference>